<evidence type="ECO:0000259" key="1">
    <source>
        <dbReference type="Pfam" id="PF12697"/>
    </source>
</evidence>
<dbReference type="Gene3D" id="3.40.50.1820">
    <property type="entry name" value="alpha/beta hydrolase"/>
    <property type="match status" value="1"/>
</dbReference>
<dbReference type="AlphaFoldDB" id="A0A365H990"/>
<evidence type="ECO:0000313" key="2">
    <source>
        <dbReference type="EMBL" id="RAY15578.1"/>
    </source>
</evidence>
<dbReference type="RefSeq" id="WP_111864040.1">
    <property type="nucleotide sequence ID" value="NZ_QLYX01000003.1"/>
</dbReference>
<name>A0A365H990_9ACTN</name>
<protein>
    <submittedName>
        <fullName evidence="2">Alpha/beta hydrolase</fullName>
    </submittedName>
</protein>
<comment type="caution">
    <text evidence="2">The sequence shown here is derived from an EMBL/GenBank/DDBJ whole genome shotgun (WGS) entry which is preliminary data.</text>
</comment>
<dbReference type="InterPro" id="IPR052897">
    <property type="entry name" value="Sec-Metab_Biosynth_Hydrolase"/>
</dbReference>
<dbReference type="Pfam" id="PF12697">
    <property type="entry name" value="Abhydrolase_6"/>
    <property type="match status" value="1"/>
</dbReference>
<dbReference type="SUPFAM" id="SSF53474">
    <property type="entry name" value="alpha/beta-Hydrolases"/>
    <property type="match status" value="1"/>
</dbReference>
<dbReference type="PANTHER" id="PTHR37017:SF11">
    <property type="entry name" value="ESTERASE_LIPASE_THIOESTERASE DOMAIN-CONTAINING PROTEIN"/>
    <property type="match status" value="1"/>
</dbReference>
<dbReference type="Proteomes" id="UP000251891">
    <property type="component" value="Unassembled WGS sequence"/>
</dbReference>
<evidence type="ECO:0000313" key="3">
    <source>
        <dbReference type="Proteomes" id="UP000251891"/>
    </source>
</evidence>
<organism evidence="2 3">
    <name type="scientific">Actinomadura craniellae</name>
    <dbReference type="NCBI Taxonomy" id="2231787"/>
    <lineage>
        <taxon>Bacteria</taxon>
        <taxon>Bacillati</taxon>
        <taxon>Actinomycetota</taxon>
        <taxon>Actinomycetes</taxon>
        <taxon>Streptosporangiales</taxon>
        <taxon>Thermomonosporaceae</taxon>
        <taxon>Actinomadura</taxon>
    </lineage>
</organism>
<dbReference type="InterPro" id="IPR000073">
    <property type="entry name" value="AB_hydrolase_1"/>
</dbReference>
<feature type="domain" description="AB hydrolase-1" evidence="1">
    <location>
        <begin position="5"/>
        <end position="216"/>
    </location>
</feature>
<dbReference type="GO" id="GO:0016787">
    <property type="term" value="F:hydrolase activity"/>
    <property type="evidence" value="ECO:0007669"/>
    <property type="project" value="UniProtKB-KW"/>
</dbReference>
<sequence>MNPTLVLVHGAWHGAWCWERLVDRLPDVDVRTVSLPSSGSDVASLGDLYDDARAVRAAADTGGPVVVCAHSYGGLPVTEAAGGLPGVRRLVYLAAFQLDEGESLLDAVGGPTPDWVEDHGDHTGPPPHPEEVFYGDVDPETAAASVARLTNQSLPALSQPLTRVAWKSIPSTYVICEKDAALPVPAQEAMSGRSERVLRMDASHSPFLSCPGALADLLRAELG</sequence>
<reference evidence="2 3" key="1">
    <citation type="submission" date="2018-06" db="EMBL/GenBank/DDBJ databases">
        <title>Actinomadura craniellae sp. nov. isolated from marine sponge Craniella sp.</title>
        <authorList>
            <person name="Li L."/>
            <person name="Xu Q.H."/>
            <person name="Lin H.W."/>
            <person name="Lu Y.H."/>
        </authorList>
    </citation>
    <scope>NUCLEOTIDE SEQUENCE [LARGE SCALE GENOMIC DNA]</scope>
    <source>
        <strain evidence="2 3">LHW63021</strain>
    </source>
</reference>
<dbReference type="OrthoDB" id="9814966at2"/>
<gene>
    <name evidence="2" type="ORF">DPM19_07225</name>
</gene>
<dbReference type="EMBL" id="QLYX01000003">
    <property type="protein sequence ID" value="RAY15578.1"/>
    <property type="molecule type" value="Genomic_DNA"/>
</dbReference>
<accession>A0A365H990</accession>
<dbReference type="InterPro" id="IPR029058">
    <property type="entry name" value="AB_hydrolase_fold"/>
</dbReference>
<dbReference type="PANTHER" id="PTHR37017">
    <property type="entry name" value="AB HYDROLASE-1 DOMAIN-CONTAINING PROTEIN-RELATED"/>
    <property type="match status" value="1"/>
</dbReference>
<proteinExistence type="predicted"/>
<keyword evidence="2" id="KW-0378">Hydrolase</keyword>
<keyword evidence="3" id="KW-1185">Reference proteome</keyword>